<dbReference type="Gene3D" id="1.10.20.60">
    <property type="entry name" value="Glu-tRNAGln amidotransferase C subunit, N-terminal domain"/>
    <property type="match status" value="1"/>
</dbReference>
<dbReference type="KEGG" id="fli:Fleli_0999"/>
<dbReference type="HOGENOM" id="CLU_105899_2_0_10"/>
<dbReference type="GO" id="GO:0050566">
    <property type="term" value="F:asparaginyl-tRNA synthase (glutamine-hydrolyzing) activity"/>
    <property type="evidence" value="ECO:0007669"/>
    <property type="project" value="RHEA"/>
</dbReference>
<evidence type="ECO:0000256" key="1">
    <source>
        <dbReference type="HAMAP-Rule" id="MF_00122"/>
    </source>
</evidence>
<dbReference type="eggNOG" id="COG0721">
    <property type="taxonomic scope" value="Bacteria"/>
</dbReference>
<organism evidence="2 3">
    <name type="scientific">Bernardetia litoralis (strain ATCC 23117 / DSM 6794 / NBRC 15988 / NCIMB 1366 / Fx l1 / Sio-4)</name>
    <name type="common">Flexibacter litoralis</name>
    <dbReference type="NCBI Taxonomy" id="880071"/>
    <lineage>
        <taxon>Bacteria</taxon>
        <taxon>Pseudomonadati</taxon>
        <taxon>Bacteroidota</taxon>
        <taxon>Cytophagia</taxon>
        <taxon>Cytophagales</taxon>
        <taxon>Bernardetiaceae</taxon>
        <taxon>Bernardetia</taxon>
    </lineage>
</organism>
<dbReference type="OrthoDB" id="9813938at2"/>
<dbReference type="PANTHER" id="PTHR15004:SF0">
    <property type="entry name" value="GLUTAMYL-TRNA(GLN) AMIDOTRANSFERASE SUBUNIT C, MITOCHONDRIAL"/>
    <property type="match status" value="1"/>
</dbReference>
<protein>
    <recommendedName>
        <fullName evidence="1">Aspartyl/glutamyl-tRNA(Asn/Gln) amidotransferase subunit C</fullName>
        <shortName evidence="1">Asp/Glu-ADT subunit C</shortName>
        <ecNumber evidence="1">6.3.5.-</ecNumber>
    </recommendedName>
</protein>
<dbReference type="GO" id="GO:0070681">
    <property type="term" value="P:glutaminyl-tRNAGln biosynthesis via transamidation"/>
    <property type="evidence" value="ECO:0007669"/>
    <property type="project" value="TreeGrafter"/>
</dbReference>
<keyword evidence="1 2" id="KW-0436">Ligase</keyword>
<dbReference type="GO" id="GO:0005524">
    <property type="term" value="F:ATP binding"/>
    <property type="evidence" value="ECO:0007669"/>
    <property type="project" value="UniProtKB-KW"/>
</dbReference>
<comment type="subunit">
    <text evidence="1">Heterotrimer of A, B and C subunits.</text>
</comment>
<evidence type="ECO:0000313" key="3">
    <source>
        <dbReference type="Proteomes" id="UP000006054"/>
    </source>
</evidence>
<comment type="catalytic activity">
    <reaction evidence="1">
        <text>L-glutamyl-tRNA(Gln) + L-glutamine + ATP + H2O = L-glutaminyl-tRNA(Gln) + L-glutamate + ADP + phosphate + H(+)</text>
        <dbReference type="Rhea" id="RHEA:17521"/>
        <dbReference type="Rhea" id="RHEA-COMP:9681"/>
        <dbReference type="Rhea" id="RHEA-COMP:9684"/>
        <dbReference type="ChEBI" id="CHEBI:15377"/>
        <dbReference type="ChEBI" id="CHEBI:15378"/>
        <dbReference type="ChEBI" id="CHEBI:29985"/>
        <dbReference type="ChEBI" id="CHEBI:30616"/>
        <dbReference type="ChEBI" id="CHEBI:43474"/>
        <dbReference type="ChEBI" id="CHEBI:58359"/>
        <dbReference type="ChEBI" id="CHEBI:78520"/>
        <dbReference type="ChEBI" id="CHEBI:78521"/>
        <dbReference type="ChEBI" id="CHEBI:456216"/>
    </reaction>
</comment>
<dbReference type="PANTHER" id="PTHR15004">
    <property type="entry name" value="GLUTAMYL-TRNA(GLN) AMIDOTRANSFERASE SUBUNIT C, MITOCHONDRIAL"/>
    <property type="match status" value="1"/>
</dbReference>
<accession>I4AHL2</accession>
<reference evidence="3" key="1">
    <citation type="submission" date="2012-06" db="EMBL/GenBank/DDBJ databases">
        <title>The complete genome of Flexibacter litoralis DSM 6794.</title>
        <authorList>
            <person name="Lucas S."/>
            <person name="Copeland A."/>
            <person name="Lapidus A."/>
            <person name="Glavina del Rio T."/>
            <person name="Dalin E."/>
            <person name="Tice H."/>
            <person name="Bruce D."/>
            <person name="Goodwin L."/>
            <person name="Pitluck S."/>
            <person name="Peters L."/>
            <person name="Ovchinnikova G."/>
            <person name="Lu M."/>
            <person name="Kyrpides N."/>
            <person name="Mavromatis K."/>
            <person name="Ivanova N."/>
            <person name="Brettin T."/>
            <person name="Detter J.C."/>
            <person name="Han C."/>
            <person name="Larimer F."/>
            <person name="Land M."/>
            <person name="Hauser L."/>
            <person name="Markowitz V."/>
            <person name="Cheng J.-F."/>
            <person name="Hugenholtz P."/>
            <person name="Woyke T."/>
            <person name="Wu D."/>
            <person name="Spring S."/>
            <person name="Lang E."/>
            <person name="Kopitz M."/>
            <person name="Brambilla E."/>
            <person name="Klenk H.-P."/>
            <person name="Eisen J.A."/>
        </authorList>
    </citation>
    <scope>NUCLEOTIDE SEQUENCE [LARGE SCALE GENOMIC DNA]</scope>
    <source>
        <strain evidence="3">ATCC 23117 / DSM 6794 / NBRC 15988 / NCIMB 1366 / Sio-4</strain>
    </source>
</reference>
<dbReference type="AlphaFoldDB" id="I4AHL2"/>
<dbReference type="InterPro" id="IPR036113">
    <property type="entry name" value="Asp/Glu-ADT_sf_sub_c"/>
</dbReference>
<dbReference type="STRING" id="880071.Fleli_0999"/>
<dbReference type="GO" id="GO:0050567">
    <property type="term" value="F:glutaminyl-tRNA synthase (glutamine-hydrolyzing) activity"/>
    <property type="evidence" value="ECO:0007669"/>
    <property type="project" value="UniProtKB-UniRule"/>
</dbReference>
<dbReference type="GO" id="GO:0006450">
    <property type="term" value="P:regulation of translational fidelity"/>
    <property type="evidence" value="ECO:0007669"/>
    <property type="project" value="InterPro"/>
</dbReference>
<dbReference type="Proteomes" id="UP000006054">
    <property type="component" value="Chromosome"/>
</dbReference>
<dbReference type="RefSeq" id="WP_014796905.1">
    <property type="nucleotide sequence ID" value="NC_018018.1"/>
</dbReference>
<evidence type="ECO:0000313" key="2">
    <source>
        <dbReference type="EMBL" id="AFM03447.1"/>
    </source>
</evidence>
<dbReference type="NCBIfam" id="TIGR00135">
    <property type="entry name" value="gatC"/>
    <property type="match status" value="1"/>
</dbReference>
<comment type="similarity">
    <text evidence="1">Belongs to the GatC family.</text>
</comment>
<comment type="function">
    <text evidence="1">Allows the formation of correctly charged Asn-tRNA(Asn) or Gln-tRNA(Gln) through the transamidation of misacylated Asp-tRNA(Asn) or Glu-tRNA(Gln) in organisms which lack either or both of asparaginyl-tRNA or glutaminyl-tRNA synthetases. The reaction takes place in the presence of glutamine and ATP through an activated phospho-Asp-tRNA(Asn) or phospho-Glu-tRNA(Gln).</text>
</comment>
<sequence length="97" mass="11207">MKVTVDKKLIEDISHLSRLEFSEEDKSEMADNLNEILGWVEQLNEIDTENTLPLIHISEEVNVMRNDKVANVLSHEKALKNAPKKDSDYFRTPKVID</sequence>
<dbReference type="InterPro" id="IPR003837">
    <property type="entry name" value="GatC"/>
</dbReference>
<dbReference type="HAMAP" id="MF_00122">
    <property type="entry name" value="GatC"/>
    <property type="match status" value="1"/>
</dbReference>
<dbReference type="Pfam" id="PF02686">
    <property type="entry name" value="GatC"/>
    <property type="match status" value="1"/>
</dbReference>
<dbReference type="EC" id="6.3.5.-" evidence="1"/>
<keyword evidence="2" id="KW-0808">Transferase</keyword>
<keyword evidence="1" id="KW-0547">Nucleotide-binding</keyword>
<keyword evidence="3" id="KW-1185">Reference proteome</keyword>
<proteinExistence type="inferred from homology"/>
<dbReference type="GO" id="GO:0006412">
    <property type="term" value="P:translation"/>
    <property type="evidence" value="ECO:0007669"/>
    <property type="project" value="UniProtKB-UniRule"/>
</dbReference>
<dbReference type="EMBL" id="CP003345">
    <property type="protein sequence ID" value="AFM03447.1"/>
    <property type="molecule type" value="Genomic_DNA"/>
</dbReference>
<dbReference type="SUPFAM" id="SSF141000">
    <property type="entry name" value="Glu-tRNAGln amidotransferase C subunit"/>
    <property type="match status" value="1"/>
</dbReference>
<keyword evidence="1" id="KW-0648">Protein biosynthesis</keyword>
<name>I4AHL2_BERLS</name>
<keyword evidence="1" id="KW-0067">ATP-binding</keyword>
<gene>
    <name evidence="1" type="primary">gatC</name>
    <name evidence="2" type="ordered locus">Fleli_0999</name>
</gene>
<comment type="catalytic activity">
    <reaction evidence="1">
        <text>L-aspartyl-tRNA(Asn) + L-glutamine + ATP + H2O = L-asparaginyl-tRNA(Asn) + L-glutamate + ADP + phosphate + 2 H(+)</text>
        <dbReference type="Rhea" id="RHEA:14513"/>
        <dbReference type="Rhea" id="RHEA-COMP:9674"/>
        <dbReference type="Rhea" id="RHEA-COMP:9677"/>
        <dbReference type="ChEBI" id="CHEBI:15377"/>
        <dbReference type="ChEBI" id="CHEBI:15378"/>
        <dbReference type="ChEBI" id="CHEBI:29985"/>
        <dbReference type="ChEBI" id="CHEBI:30616"/>
        <dbReference type="ChEBI" id="CHEBI:43474"/>
        <dbReference type="ChEBI" id="CHEBI:58359"/>
        <dbReference type="ChEBI" id="CHEBI:78515"/>
        <dbReference type="ChEBI" id="CHEBI:78516"/>
        <dbReference type="ChEBI" id="CHEBI:456216"/>
    </reaction>
</comment>
<dbReference type="PATRIC" id="fig|880071.3.peg.976"/>
<dbReference type="GO" id="GO:0016740">
    <property type="term" value="F:transferase activity"/>
    <property type="evidence" value="ECO:0007669"/>
    <property type="project" value="UniProtKB-KW"/>
</dbReference>